<dbReference type="HAMAP" id="MF_00052_B">
    <property type="entry name" value="RNase_HII_B"/>
    <property type="match status" value="1"/>
</dbReference>
<evidence type="ECO:0000256" key="5">
    <source>
        <dbReference type="ARBA" id="ARBA00007383"/>
    </source>
</evidence>
<dbReference type="NCBIfam" id="NF000595">
    <property type="entry name" value="PRK00015.1-3"/>
    <property type="match status" value="1"/>
</dbReference>
<feature type="binding site" evidence="14 15">
    <location>
        <position position="20"/>
    </location>
    <ligand>
        <name>a divalent metal cation</name>
        <dbReference type="ChEBI" id="CHEBI:60240"/>
    </ligand>
</feature>
<protein>
    <recommendedName>
        <fullName evidence="7 14">Ribonuclease HII</fullName>
        <shortName evidence="14">RNase HII</shortName>
        <ecNumber evidence="6 14">3.1.26.4</ecNumber>
    </recommendedName>
</protein>
<evidence type="ECO:0000256" key="13">
    <source>
        <dbReference type="ARBA" id="ARBA00023211"/>
    </source>
</evidence>
<accession>A0A6I3S7E1</accession>
<dbReference type="InterPro" id="IPR036397">
    <property type="entry name" value="RNaseH_sf"/>
</dbReference>
<dbReference type="InterPro" id="IPR024567">
    <property type="entry name" value="RNase_HII/HIII_dom"/>
</dbReference>
<dbReference type="InterPro" id="IPR012337">
    <property type="entry name" value="RNaseH-like_sf"/>
</dbReference>
<keyword evidence="13 14" id="KW-0464">Manganese</keyword>
<keyword evidence="8 14" id="KW-0963">Cytoplasm</keyword>
<reference evidence="18 19" key="1">
    <citation type="journal article" date="2019" name="Nat. Med.">
        <title>A library of human gut bacterial isolates paired with longitudinal multiomics data enables mechanistic microbiome research.</title>
        <authorList>
            <person name="Poyet M."/>
            <person name="Groussin M."/>
            <person name="Gibbons S.M."/>
            <person name="Avila-Pacheco J."/>
            <person name="Jiang X."/>
            <person name="Kearney S.M."/>
            <person name="Perrotta A.R."/>
            <person name="Berdy B."/>
            <person name="Zhao S."/>
            <person name="Lieberman T.D."/>
            <person name="Swanson P.K."/>
            <person name="Smith M."/>
            <person name="Roesemann S."/>
            <person name="Alexander J.E."/>
            <person name="Rich S.A."/>
            <person name="Livny J."/>
            <person name="Vlamakis H."/>
            <person name="Clish C."/>
            <person name="Bullock K."/>
            <person name="Deik A."/>
            <person name="Scott J."/>
            <person name="Pierce K.A."/>
            <person name="Xavier R.J."/>
            <person name="Alm E.J."/>
        </authorList>
    </citation>
    <scope>NUCLEOTIDE SEQUENCE [LARGE SCALE GENOMIC DNA]</scope>
    <source>
        <strain evidence="18 19">BIOML-A2</strain>
    </source>
</reference>
<dbReference type="GO" id="GO:0006298">
    <property type="term" value="P:mismatch repair"/>
    <property type="evidence" value="ECO:0007669"/>
    <property type="project" value="TreeGrafter"/>
</dbReference>
<dbReference type="RefSeq" id="WP_008812023.1">
    <property type="nucleotide sequence ID" value="NZ_CAJUON010000012.1"/>
</dbReference>
<evidence type="ECO:0000256" key="15">
    <source>
        <dbReference type="PROSITE-ProRule" id="PRU01319"/>
    </source>
</evidence>
<evidence type="ECO:0000256" key="9">
    <source>
        <dbReference type="ARBA" id="ARBA00022722"/>
    </source>
</evidence>
<dbReference type="Gene3D" id="3.30.420.10">
    <property type="entry name" value="Ribonuclease H-like superfamily/Ribonuclease H"/>
    <property type="match status" value="1"/>
</dbReference>
<evidence type="ECO:0000256" key="12">
    <source>
        <dbReference type="ARBA" id="ARBA00022801"/>
    </source>
</evidence>
<dbReference type="GO" id="GO:0003723">
    <property type="term" value="F:RNA binding"/>
    <property type="evidence" value="ECO:0007669"/>
    <property type="project" value="UniProtKB-UniRule"/>
</dbReference>
<proteinExistence type="inferred from homology"/>
<name>A0A6I3S7E1_9BURK</name>
<feature type="domain" description="RNase H type-2" evidence="17">
    <location>
        <begin position="14"/>
        <end position="203"/>
    </location>
</feature>
<feature type="binding site" evidence="14 15">
    <location>
        <position position="21"/>
    </location>
    <ligand>
        <name>a divalent metal cation</name>
        <dbReference type="ChEBI" id="CHEBI:60240"/>
    </ligand>
</feature>
<evidence type="ECO:0000256" key="1">
    <source>
        <dbReference type="ARBA" id="ARBA00000077"/>
    </source>
</evidence>
<dbReference type="PANTHER" id="PTHR10954:SF18">
    <property type="entry name" value="RIBONUCLEASE HII"/>
    <property type="match status" value="1"/>
</dbReference>
<evidence type="ECO:0000256" key="4">
    <source>
        <dbReference type="ARBA" id="ARBA00004496"/>
    </source>
</evidence>
<evidence type="ECO:0000256" key="10">
    <source>
        <dbReference type="ARBA" id="ARBA00022723"/>
    </source>
</evidence>
<dbReference type="GO" id="GO:0030145">
    <property type="term" value="F:manganese ion binding"/>
    <property type="evidence" value="ECO:0007669"/>
    <property type="project" value="UniProtKB-UniRule"/>
</dbReference>
<keyword evidence="11 14" id="KW-0255">Endonuclease</keyword>
<sequence>MADYLFDGEETIATLVCGVDEAGRGPLAGPVVAAAVILNPDHPIEGLRDSKKLTAHAREVLAEQIKTHALAWAIAESSVADIDRMNILQATMAAMRKAVLQLDPKPDLVLVDGNRLPELPFRAEPIVKGDDLIPEISAASILAKTYRDALMKILGGMYPKYGFEQHAGYGTAHHLKMLEKWGPCPVHRMTFGPVALIAKKFERRADRKKRKGQ</sequence>
<comment type="cofactor">
    <cofactor evidence="2">
        <name>Mg(2+)</name>
        <dbReference type="ChEBI" id="CHEBI:18420"/>
    </cofactor>
</comment>
<dbReference type="EC" id="3.1.26.4" evidence="6 14"/>
<organism evidence="18 19">
    <name type="scientific">Parasutterella excrementihominis</name>
    <dbReference type="NCBI Taxonomy" id="487175"/>
    <lineage>
        <taxon>Bacteria</taxon>
        <taxon>Pseudomonadati</taxon>
        <taxon>Pseudomonadota</taxon>
        <taxon>Betaproteobacteria</taxon>
        <taxon>Burkholderiales</taxon>
        <taxon>Sutterellaceae</taxon>
        <taxon>Parasutterella</taxon>
    </lineage>
</organism>
<evidence type="ECO:0000256" key="2">
    <source>
        <dbReference type="ARBA" id="ARBA00001946"/>
    </source>
</evidence>
<dbReference type="SUPFAM" id="SSF53098">
    <property type="entry name" value="Ribonuclease H-like"/>
    <property type="match status" value="1"/>
</dbReference>
<keyword evidence="9 14" id="KW-0540">Nuclease</keyword>
<dbReference type="GO" id="GO:0004523">
    <property type="term" value="F:RNA-DNA hybrid ribonuclease activity"/>
    <property type="evidence" value="ECO:0007669"/>
    <property type="project" value="UniProtKB-UniRule"/>
</dbReference>
<feature type="binding site" evidence="14 15">
    <location>
        <position position="112"/>
    </location>
    <ligand>
        <name>a divalent metal cation</name>
        <dbReference type="ChEBI" id="CHEBI:60240"/>
    </ligand>
</feature>
<dbReference type="FunFam" id="3.30.420.10:FF:000006">
    <property type="entry name" value="Ribonuclease HII"/>
    <property type="match status" value="1"/>
</dbReference>
<evidence type="ECO:0000256" key="3">
    <source>
        <dbReference type="ARBA" id="ARBA00004065"/>
    </source>
</evidence>
<evidence type="ECO:0000313" key="18">
    <source>
        <dbReference type="EMBL" id="MTU42949.1"/>
    </source>
</evidence>
<evidence type="ECO:0000256" key="8">
    <source>
        <dbReference type="ARBA" id="ARBA00022490"/>
    </source>
</evidence>
<dbReference type="NCBIfam" id="NF000594">
    <property type="entry name" value="PRK00015.1-1"/>
    <property type="match status" value="1"/>
</dbReference>
<comment type="subcellular location">
    <subcellularLocation>
        <location evidence="4 14">Cytoplasm</location>
    </subcellularLocation>
</comment>
<dbReference type="PROSITE" id="PS51975">
    <property type="entry name" value="RNASE_H_2"/>
    <property type="match status" value="1"/>
</dbReference>
<evidence type="ECO:0000256" key="11">
    <source>
        <dbReference type="ARBA" id="ARBA00022759"/>
    </source>
</evidence>
<evidence type="ECO:0000313" key="19">
    <source>
        <dbReference type="Proteomes" id="UP000462362"/>
    </source>
</evidence>
<comment type="function">
    <text evidence="3 14 16">Endonuclease that specifically degrades the RNA of RNA-DNA hybrids.</text>
</comment>
<dbReference type="Proteomes" id="UP000462362">
    <property type="component" value="Unassembled WGS sequence"/>
</dbReference>
<evidence type="ECO:0000256" key="6">
    <source>
        <dbReference type="ARBA" id="ARBA00012180"/>
    </source>
</evidence>
<dbReference type="InterPro" id="IPR001352">
    <property type="entry name" value="RNase_HII/HIII"/>
</dbReference>
<dbReference type="Pfam" id="PF01351">
    <property type="entry name" value="RNase_HII"/>
    <property type="match status" value="1"/>
</dbReference>
<dbReference type="CDD" id="cd07182">
    <property type="entry name" value="RNase_HII_bacteria_HII_like"/>
    <property type="match status" value="1"/>
</dbReference>
<evidence type="ECO:0000256" key="16">
    <source>
        <dbReference type="RuleBase" id="RU003515"/>
    </source>
</evidence>
<keyword evidence="10 14" id="KW-0479">Metal-binding</keyword>
<dbReference type="GeneID" id="43347616"/>
<gene>
    <name evidence="14 18" type="primary">rnhB</name>
    <name evidence="18" type="ORF">GMD42_04810</name>
</gene>
<evidence type="ECO:0000256" key="14">
    <source>
        <dbReference type="HAMAP-Rule" id="MF_00052"/>
    </source>
</evidence>
<comment type="caution">
    <text evidence="18">The sequence shown here is derived from an EMBL/GenBank/DDBJ whole genome shotgun (WGS) entry which is preliminary data.</text>
</comment>
<dbReference type="GO" id="GO:0005737">
    <property type="term" value="C:cytoplasm"/>
    <property type="evidence" value="ECO:0007669"/>
    <property type="project" value="UniProtKB-SubCell"/>
</dbReference>
<dbReference type="InterPro" id="IPR022898">
    <property type="entry name" value="RNase_HII"/>
</dbReference>
<evidence type="ECO:0000256" key="7">
    <source>
        <dbReference type="ARBA" id="ARBA00019179"/>
    </source>
</evidence>
<dbReference type="PANTHER" id="PTHR10954">
    <property type="entry name" value="RIBONUCLEASE H2 SUBUNIT A"/>
    <property type="match status" value="1"/>
</dbReference>
<comment type="cofactor">
    <cofactor evidence="14 15">
        <name>Mn(2+)</name>
        <dbReference type="ChEBI" id="CHEBI:29035"/>
    </cofactor>
    <cofactor evidence="14 15">
        <name>Mg(2+)</name>
        <dbReference type="ChEBI" id="CHEBI:18420"/>
    </cofactor>
    <text evidence="14 15">Manganese or magnesium. Binds 1 divalent metal ion per monomer in the absence of substrate. May bind a second metal ion after substrate binding.</text>
</comment>
<dbReference type="EMBL" id="WNCL01000010">
    <property type="protein sequence ID" value="MTU42949.1"/>
    <property type="molecule type" value="Genomic_DNA"/>
</dbReference>
<keyword evidence="12 14" id="KW-0378">Hydrolase</keyword>
<comment type="similarity">
    <text evidence="5 14 16">Belongs to the RNase HII family.</text>
</comment>
<dbReference type="AlphaFoldDB" id="A0A6I3S7E1"/>
<comment type="catalytic activity">
    <reaction evidence="1 14 15 16">
        <text>Endonucleolytic cleavage to 5'-phosphomonoester.</text>
        <dbReference type="EC" id="3.1.26.4"/>
    </reaction>
</comment>
<evidence type="ECO:0000259" key="17">
    <source>
        <dbReference type="PROSITE" id="PS51975"/>
    </source>
</evidence>
<dbReference type="GO" id="GO:0043137">
    <property type="term" value="P:DNA replication, removal of RNA primer"/>
    <property type="evidence" value="ECO:0007669"/>
    <property type="project" value="TreeGrafter"/>
</dbReference>
<dbReference type="GO" id="GO:0032299">
    <property type="term" value="C:ribonuclease H2 complex"/>
    <property type="evidence" value="ECO:0007669"/>
    <property type="project" value="TreeGrafter"/>
</dbReference>
<dbReference type="NCBIfam" id="NF000596">
    <property type="entry name" value="PRK00015.1-4"/>
    <property type="match status" value="1"/>
</dbReference>